<name>A0ABT9FSZ5_9BACL</name>
<evidence type="ECO:0000313" key="1">
    <source>
        <dbReference type="EMBL" id="MDP4097859.1"/>
    </source>
</evidence>
<protein>
    <recommendedName>
        <fullName evidence="3">DUF559 domain-containing protein</fullName>
    </recommendedName>
</protein>
<dbReference type="RefSeq" id="WP_305755429.1">
    <property type="nucleotide sequence ID" value="NZ_JAPCKK010000016.1"/>
</dbReference>
<gene>
    <name evidence="1" type="ORF">OIN60_13870</name>
</gene>
<dbReference type="Proteomes" id="UP001241848">
    <property type="component" value="Unassembled WGS sequence"/>
</dbReference>
<accession>A0ABT9FSZ5</accession>
<keyword evidence="2" id="KW-1185">Reference proteome</keyword>
<sequence length="230" mass="27017">MRGLSFEIEHEKWINKHLSSRQGERKDALKRGHGYGNRMFAEKIWWTLLGHFTGLHPEYEVKDWRGRSYFLDFIWILGGLRFIFEIMDYGSHGKDRSKYRLDLNRGLFLQSQEFHVIAISLDEMKENPSFVLAMVRSILAPYLSAIQDGSEAVYRKFGKIERQLMRLAIRHDRIVCPSQAAKELEIHKQTVIKYCRELVEQGKFRAIPTGTTGKIYRYEYIGSIQSPDLL</sequence>
<reference evidence="1 2" key="1">
    <citation type="submission" date="2022-10" db="EMBL/GenBank/DDBJ databases">
        <title>Paenibacillus description and whole genome data of maize root bacterial community.</title>
        <authorList>
            <person name="Marton D."/>
            <person name="Farkas M."/>
            <person name="Cserhati M."/>
        </authorList>
    </citation>
    <scope>NUCLEOTIDE SEQUENCE [LARGE SCALE GENOMIC DNA]</scope>
    <source>
        <strain evidence="1 2">P96</strain>
    </source>
</reference>
<evidence type="ECO:0000313" key="2">
    <source>
        <dbReference type="Proteomes" id="UP001241848"/>
    </source>
</evidence>
<dbReference type="EMBL" id="JAPCKK010000016">
    <property type="protein sequence ID" value="MDP4097859.1"/>
    <property type="molecule type" value="Genomic_DNA"/>
</dbReference>
<organism evidence="1 2">
    <name type="scientific">Paenibacillus zeirhizosphaerae</name>
    <dbReference type="NCBI Taxonomy" id="2987519"/>
    <lineage>
        <taxon>Bacteria</taxon>
        <taxon>Bacillati</taxon>
        <taxon>Bacillota</taxon>
        <taxon>Bacilli</taxon>
        <taxon>Bacillales</taxon>
        <taxon>Paenibacillaceae</taxon>
        <taxon>Paenibacillus</taxon>
    </lineage>
</organism>
<evidence type="ECO:0008006" key="3">
    <source>
        <dbReference type="Google" id="ProtNLM"/>
    </source>
</evidence>
<comment type="caution">
    <text evidence="1">The sequence shown here is derived from an EMBL/GenBank/DDBJ whole genome shotgun (WGS) entry which is preliminary data.</text>
</comment>
<proteinExistence type="predicted"/>